<organism evidence="2 3">
    <name type="scientific">Pseudomonas mucidolens</name>
    <dbReference type="NCBI Taxonomy" id="46679"/>
    <lineage>
        <taxon>Bacteria</taxon>
        <taxon>Pseudomonadati</taxon>
        <taxon>Pseudomonadota</taxon>
        <taxon>Gammaproteobacteria</taxon>
        <taxon>Pseudomonadales</taxon>
        <taxon>Pseudomonadaceae</taxon>
        <taxon>Pseudomonas</taxon>
    </lineage>
</organism>
<reference evidence="3" key="1">
    <citation type="submission" date="2016-10" db="EMBL/GenBank/DDBJ databases">
        <authorList>
            <person name="Varghese N."/>
            <person name="Submissions S."/>
        </authorList>
    </citation>
    <scope>NUCLEOTIDE SEQUENCE [LARGE SCALE GENOMIC DNA]</scope>
    <source>
        <strain evidence="3">LMG 2223</strain>
    </source>
</reference>
<dbReference type="EMBL" id="LT629802">
    <property type="protein sequence ID" value="SDV02269.1"/>
    <property type="molecule type" value="Genomic_DNA"/>
</dbReference>
<dbReference type="AlphaFoldDB" id="A0A1H2N9U1"/>
<dbReference type="Proteomes" id="UP000198600">
    <property type="component" value="Chromosome I"/>
</dbReference>
<feature type="transmembrane region" description="Helical" evidence="1">
    <location>
        <begin position="20"/>
        <end position="37"/>
    </location>
</feature>
<name>A0A1H2N9U1_9PSED</name>
<evidence type="ECO:0000256" key="1">
    <source>
        <dbReference type="SAM" id="Phobius"/>
    </source>
</evidence>
<dbReference type="InterPro" id="IPR007251">
    <property type="entry name" value="Iron_permease_Fet4"/>
</dbReference>
<proteinExistence type="predicted"/>
<dbReference type="RefSeq" id="WP_084376981.1">
    <property type="nucleotide sequence ID" value="NZ_LS483433.1"/>
</dbReference>
<keyword evidence="1" id="KW-0812">Transmembrane</keyword>
<accession>A0A1H2N9U1</accession>
<keyword evidence="1" id="KW-1133">Transmembrane helix</keyword>
<protein>
    <submittedName>
        <fullName evidence="2">Low affinity Fe/Cu permease</fullName>
    </submittedName>
</protein>
<keyword evidence="1" id="KW-0472">Membrane</keyword>
<evidence type="ECO:0000313" key="3">
    <source>
        <dbReference type="Proteomes" id="UP000198600"/>
    </source>
</evidence>
<keyword evidence="3" id="KW-1185">Reference proteome</keyword>
<gene>
    <name evidence="2" type="ORF">SAMN05216202_3299</name>
</gene>
<sequence>MKFSRLSQHLSQWAGSARTFYAALVLIFLWALSGPWFHYNDTWQLIVNTSTTIITFLMVFLIQNTQNRDSDMLHIKIDELLRVTKDARSAVLSLDGLDLKALEKMRREYETIGERKTVDLNSNDAVTTDTKPLKSDLNQA</sequence>
<dbReference type="OrthoDB" id="119761at2"/>
<dbReference type="STRING" id="46679.SAMN05216202_3299"/>
<dbReference type="GO" id="GO:0055085">
    <property type="term" value="P:transmembrane transport"/>
    <property type="evidence" value="ECO:0007669"/>
    <property type="project" value="InterPro"/>
</dbReference>
<feature type="transmembrane region" description="Helical" evidence="1">
    <location>
        <begin position="43"/>
        <end position="62"/>
    </location>
</feature>
<dbReference type="Pfam" id="PF04120">
    <property type="entry name" value="Iron_permease"/>
    <property type="match status" value="1"/>
</dbReference>
<evidence type="ECO:0000313" key="2">
    <source>
        <dbReference type="EMBL" id="SDV02269.1"/>
    </source>
</evidence>